<dbReference type="OrthoDB" id="187139at2759"/>
<dbReference type="AlphaFoldDB" id="A0A9W9FV15"/>
<keyword evidence="9" id="KW-0539">Nucleus</keyword>
<dbReference type="EMBL" id="JAPQKH010000003">
    <property type="protein sequence ID" value="KAJ5106898.1"/>
    <property type="molecule type" value="Genomic_DNA"/>
</dbReference>
<evidence type="ECO:0000256" key="6">
    <source>
        <dbReference type="ARBA" id="ARBA00023125"/>
    </source>
</evidence>
<gene>
    <name evidence="12" type="ORF">N7456_003573</name>
</gene>
<feature type="domain" description="Zn(2)-C6 fungal-type" evidence="11">
    <location>
        <begin position="11"/>
        <end position="41"/>
    </location>
</feature>
<organism evidence="12 13">
    <name type="scientific">Penicillium angulare</name>
    <dbReference type="NCBI Taxonomy" id="116970"/>
    <lineage>
        <taxon>Eukaryota</taxon>
        <taxon>Fungi</taxon>
        <taxon>Dikarya</taxon>
        <taxon>Ascomycota</taxon>
        <taxon>Pezizomycotina</taxon>
        <taxon>Eurotiomycetes</taxon>
        <taxon>Eurotiomycetidae</taxon>
        <taxon>Eurotiales</taxon>
        <taxon>Aspergillaceae</taxon>
        <taxon>Penicillium</taxon>
    </lineage>
</organism>
<evidence type="ECO:0000256" key="8">
    <source>
        <dbReference type="ARBA" id="ARBA00023163"/>
    </source>
</evidence>
<dbReference type="PANTHER" id="PTHR45649">
    <property type="entry name" value="AMINO-ACID PERMEASE BAT1"/>
    <property type="match status" value="1"/>
</dbReference>
<dbReference type="PROSITE" id="PS50048">
    <property type="entry name" value="ZN2_CY6_FUNGAL_2"/>
    <property type="match status" value="1"/>
</dbReference>
<accession>A0A9W9FV15</accession>
<comment type="caution">
    <text evidence="12">The sequence shown here is derived from an EMBL/GenBank/DDBJ whole genome shotgun (WGS) entry which is preliminary data.</text>
</comment>
<dbReference type="InterPro" id="IPR021858">
    <property type="entry name" value="Fun_TF"/>
</dbReference>
<keyword evidence="13" id="KW-1185">Reference proteome</keyword>
<evidence type="ECO:0000313" key="13">
    <source>
        <dbReference type="Proteomes" id="UP001149165"/>
    </source>
</evidence>
<keyword evidence="4 10" id="KW-1133">Transmembrane helix</keyword>
<keyword evidence="8" id="KW-0804">Transcription</keyword>
<comment type="subcellular location">
    <subcellularLocation>
        <location evidence="1">Membrane</location>
        <topology evidence="1">Multi-pass membrane protein</topology>
    </subcellularLocation>
</comment>
<name>A0A9W9FV15_9EURO</name>
<dbReference type="Pfam" id="PF11951">
    <property type="entry name" value="Fungal_trans_2"/>
    <property type="match status" value="1"/>
</dbReference>
<keyword evidence="6" id="KW-0238">DNA-binding</keyword>
<dbReference type="PROSITE" id="PS00463">
    <property type="entry name" value="ZN2_CY6_FUNGAL_1"/>
    <property type="match status" value="1"/>
</dbReference>
<reference evidence="12" key="1">
    <citation type="submission" date="2022-11" db="EMBL/GenBank/DDBJ databases">
        <authorList>
            <person name="Petersen C."/>
        </authorList>
    </citation>
    <scope>NUCLEOTIDE SEQUENCE</scope>
    <source>
        <strain evidence="12">IBT 30069</strain>
    </source>
</reference>
<feature type="transmembrane region" description="Helical" evidence="10">
    <location>
        <begin position="465"/>
        <end position="489"/>
    </location>
</feature>
<dbReference type="Pfam" id="PF00172">
    <property type="entry name" value="Zn_clus"/>
    <property type="match status" value="1"/>
</dbReference>
<dbReference type="GO" id="GO:0003677">
    <property type="term" value="F:DNA binding"/>
    <property type="evidence" value="ECO:0007669"/>
    <property type="project" value="UniProtKB-KW"/>
</dbReference>
<dbReference type="PANTHER" id="PTHR45649:SF28">
    <property type="entry name" value="TRANSPORTER, PUTATIVE (EUROFUNG)-RELATED"/>
    <property type="match status" value="1"/>
</dbReference>
<dbReference type="InterPro" id="IPR002293">
    <property type="entry name" value="AA/rel_permease1"/>
</dbReference>
<dbReference type="InterPro" id="IPR001138">
    <property type="entry name" value="Zn2Cys6_DnaBD"/>
</dbReference>
<dbReference type="GO" id="GO:0022857">
    <property type="term" value="F:transmembrane transporter activity"/>
    <property type="evidence" value="ECO:0007669"/>
    <property type="project" value="InterPro"/>
</dbReference>
<keyword evidence="5" id="KW-0805">Transcription regulation</keyword>
<evidence type="ECO:0000256" key="4">
    <source>
        <dbReference type="ARBA" id="ARBA00022989"/>
    </source>
</evidence>
<evidence type="ECO:0000256" key="7">
    <source>
        <dbReference type="ARBA" id="ARBA00023136"/>
    </source>
</evidence>
<evidence type="ECO:0000259" key="11">
    <source>
        <dbReference type="PROSITE" id="PS50048"/>
    </source>
</evidence>
<evidence type="ECO:0000313" key="12">
    <source>
        <dbReference type="EMBL" id="KAJ5106898.1"/>
    </source>
</evidence>
<dbReference type="Pfam" id="PF13520">
    <property type="entry name" value="AA_permease_2"/>
    <property type="match status" value="1"/>
</dbReference>
<evidence type="ECO:0000256" key="5">
    <source>
        <dbReference type="ARBA" id="ARBA00023015"/>
    </source>
</evidence>
<evidence type="ECO:0000256" key="9">
    <source>
        <dbReference type="ARBA" id="ARBA00023242"/>
    </source>
</evidence>
<reference evidence="12" key="2">
    <citation type="journal article" date="2023" name="IMA Fungus">
        <title>Comparative genomic study of the Penicillium genus elucidates a diverse pangenome and 15 lateral gene transfer events.</title>
        <authorList>
            <person name="Petersen C."/>
            <person name="Sorensen T."/>
            <person name="Nielsen M.R."/>
            <person name="Sondergaard T.E."/>
            <person name="Sorensen J.L."/>
            <person name="Fitzpatrick D.A."/>
            <person name="Frisvad J.C."/>
            <person name="Nielsen K.L."/>
        </authorList>
    </citation>
    <scope>NUCLEOTIDE SEQUENCE</scope>
    <source>
        <strain evidence="12">IBT 30069</strain>
    </source>
</reference>
<evidence type="ECO:0000256" key="10">
    <source>
        <dbReference type="SAM" id="Phobius"/>
    </source>
</evidence>
<dbReference type="Proteomes" id="UP001149165">
    <property type="component" value="Unassembled WGS sequence"/>
</dbReference>
<dbReference type="InterPro" id="IPR036864">
    <property type="entry name" value="Zn2-C6_fun-type_DNA-bd_sf"/>
</dbReference>
<feature type="transmembrane region" description="Helical" evidence="10">
    <location>
        <begin position="535"/>
        <end position="557"/>
    </location>
</feature>
<dbReference type="GO" id="GO:0016020">
    <property type="term" value="C:membrane"/>
    <property type="evidence" value="ECO:0007669"/>
    <property type="project" value="UniProtKB-SubCell"/>
</dbReference>
<protein>
    <recommendedName>
        <fullName evidence="11">Zn(2)-C6 fungal-type domain-containing protein</fullName>
    </recommendedName>
</protein>
<dbReference type="GO" id="GO:0000981">
    <property type="term" value="F:DNA-binding transcription factor activity, RNA polymerase II-specific"/>
    <property type="evidence" value="ECO:0007669"/>
    <property type="project" value="InterPro"/>
</dbReference>
<sequence length="595" mass="66743">MAEKWRRNRDGCIVCRRRRKRCDLRKPTCGGCERNALLCRWELATDTGDQLPLGADAPTSMSENPPLHITRMSLGVASHMLKSPISSLLYSHYLDETGNAISANRGPLNSFIRLLPCLAMTYPNTVLQSLLALSGVHYGSPLKTIRPDQDGTVVHHLKAADVLFNRLVAPREQKPVDEEILEFLKEFYIYIRMITVLTGSSVAPISPLPLGGSETPLFASQRSPGNLLGCSYELFNLVPQIETLVNRRENYQDNIPMYEMDELWGHNYALLHYNLSSWQPPESSPTEFALGGSMYQQALLCLIERTSPFIDAQDLQITTDARVTQFLDILNSFPVDAPISSTIIWPLVFFGVLTNNEAYRDLIYERLAYMQSMFGFGNIKSSMSFLRLFWDQQSEGDQVPYGFGSPLISAIYGGGQLPMFLGWIIVLIFQQCVAISLAELISRFPFSGGSYFWSFQLASQKRRKIIAFITGWTWLTGNWTITLSVNFGFASLISAAISIYHPEFVAEPWQLLLIFYGICLAAFLVCSFGNRYLPILDTICAIFTLVTILVTLICLSVKANAGRHSIADTLGYYDKTLSGWGNFSFWIGILPSVYA</sequence>
<dbReference type="Gene3D" id="4.10.240.10">
    <property type="entry name" value="Zn(2)-C6 fungal-type DNA-binding domain"/>
    <property type="match status" value="1"/>
</dbReference>
<evidence type="ECO:0000256" key="2">
    <source>
        <dbReference type="ARBA" id="ARBA00022448"/>
    </source>
</evidence>
<evidence type="ECO:0000256" key="1">
    <source>
        <dbReference type="ARBA" id="ARBA00004141"/>
    </source>
</evidence>
<dbReference type="SMART" id="SM00066">
    <property type="entry name" value="GAL4"/>
    <property type="match status" value="1"/>
</dbReference>
<proteinExistence type="predicted"/>
<feature type="transmembrane region" description="Helical" evidence="10">
    <location>
        <begin position="509"/>
        <end position="528"/>
    </location>
</feature>
<keyword evidence="2" id="KW-0813">Transport</keyword>
<evidence type="ECO:0000256" key="3">
    <source>
        <dbReference type="ARBA" id="ARBA00022692"/>
    </source>
</evidence>
<keyword evidence="3 10" id="KW-0812">Transmembrane</keyword>
<dbReference type="Gene3D" id="1.20.1740.10">
    <property type="entry name" value="Amino acid/polyamine transporter I"/>
    <property type="match status" value="1"/>
</dbReference>
<feature type="transmembrane region" description="Helical" evidence="10">
    <location>
        <begin position="577"/>
        <end position="594"/>
    </location>
</feature>
<keyword evidence="7 10" id="KW-0472">Membrane</keyword>
<dbReference type="SUPFAM" id="SSF57701">
    <property type="entry name" value="Zn2/Cys6 DNA-binding domain"/>
    <property type="match status" value="1"/>
</dbReference>
<dbReference type="GO" id="GO:0008270">
    <property type="term" value="F:zinc ion binding"/>
    <property type="evidence" value="ECO:0007669"/>
    <property type="project" value="InterPro"/>
</dbReference>